<name>A0A830BF54_9LAMI</name>
<dbReference type="GO" id="GO:0003677">
    <property type="term" value="F:DNA binding"/>
    <property type="evidence" value="ECO:0007669"/>
    <property type="project" value="UniProtKB-KW"/>
</dbReference>
<dbReference type="AlphaFoldDB" id="A0A830BF54"/>
<protein>
    <submittedName>
        <fullName evidence="2">Zinc-finger homeodomain protein 5</fullName>
    </submittedName>
</protein>
<sequence>MPQEPRSEHGGPHRGRMWEIHAQRRGRHTGNTKVRRLRLPLQLPPERRRRRADADVATPFLLWHQQ</sequence>
<dbReference type="GO" id="GO:0008270">
    <property type="term" value="F:zinc ion binding"/>
    <property type="evidence" value="ECO:0007669"/>
    <property type="project" value="UniProtKB-KW"/>
</dbReference>
<keyword evidence="2" id="KW-0479">Metal-binding</keyword>
<evidence type="ECO:0000313" key="2">
    <source>
        <dbReference type="EMBL" id="GFP85797.1"/>
    </source>
</evidence>
<keyword evidence="2" id="KW-0863">Zinc-finger</keyword>
<dbReference type="Proteomes" id="UP000653305">
    <property type="component" value="Unassembled WGS sequence"/>
</dbReference>
<keyword evidence="2" id="KW-0238">DNA-binding</keyword>
<keyword evidence="2" id="KW-0371">Homeobox</keyword>
<reference evidence="2" key="1">
    <citation type="submission" date="2020-07" db="EMBL/GenBank/DDBJ databases">
        <title>Ethylene signaling mediates host invasion by parasitic plants.</title>
        <authorList>
            <person name="Yoshida S."/>
        </authorList>
    </citation>
    <scope>NUCLEOTIDE SEQUENCE</scope>
    <source>
        <strain evidence="2">Okayama</strain>
    </source>
</reference>
<feature type="compositionally biased region" description="Basic and acidic residues" evidence="1">
    <location>
        <begin position="1"/>
        <end position="22"/>
    </location>
</feature>
<evidence type="ECO:0000313" key="3">
    <source>
        <dbReference type="Proteomes" id="UP000653305"/>
    </source>
</evidence>
<evidence type="ECO:0000256" key="1">
    <source>
        <dbReference type="SAM" id="MobiDB-lite"/>
    </source>
</evidence>
<feature type="region of interest" description="Disordered" evidence="1">
    <location>
        <begin position="1"/>
        <end position="36"/>
    </location>
</feature>
<dbReference type="EMBL" id="BMAC01000112">
    <property type="protein sequence ID" value="GFP85797.1"/>
    <property type="molecule type" value="Genomic_DNA"/>
</dbReference>
<comment type="caution">
    <text evidence="2">The sequence shown here is derived from an EMBL/GenBank/DDBJ whole genome shotgun (WGS) entry which is preliminary data.</text>
</comment>
<feature type="compositionally biased region" description="Basic residues" evidence="1">
    <location>
        <begin position="23"/>
        <end position="36"/>
    </location>
</feature>
<proteinExistence type="predicted"/>
<keyword evidence="3" id="KW-1185">Reference proteome</keyword>
<keyword evidence="2" id="KW-0862">Zinc</keyword>
<gene>
    <name evidence="2" type="ORF">PHJA_000723400</name>
</gene>
<accession>A0A830BF54</accession>
<organism evidence="2 3">
    <name type="scientific">Phtheirospermum japonicum</name>
    <dbReference type="NCBI Taxonomy" id="374723"/>
    <lineage>
        <taxon>Eukaryota</taxon>
        <taxon>Viridiplantae</taxon>
        <taxon>Streptophyta</taxon>
        <taxon>Embryophyta</taxon>
        <taxon>Tracheophyta</taxon>
        <taxon>Spermatophyta</taxon>
        <taxon>Magnoliopsida</taxon>
        <taxon>eudicotyledons</taxon>
        <taxon>Gunneridae</taxon>
        <taxon>Pentapetalae</taxon>
        <taxon>asterids</taxon>
        <taxon>lamiids</taxon>
        <taxon>Lamiales</taxon>
        <taxon>Orobanchaceae</taxon>
        <taxon>Orobanchaceae incertae sedis</taxon>
        <taxon>Phtheirospermum</taxon>
    </lineage>
</organism>